<organism evidence="7 8">
    <name type="scientific">Bursaphelenchus xylophilus</name>
    <name type="common">Pinewood nematode worm</name>
    <name type="synonym">Aphelenchoides xylophilus</name>
    <dbReference type="NCBI Taxonomy" id="6326"/>
    <lineage>
        <taxon>Eukaryota</taxon>
        <taxon>Metazoa</taxon>
        <taxon>Ecdysozoa</taxon>
        <taxon>Nematoda</taxon>
        <taxon>Chromadorea</taxon>
        <taxon>Rhabditida</taxon>
        <taxon>Tylenchina</taxon>
        <taxon>Tylenchomorpha</taxon>
        <taxon>Aphelenchoidea</taxon>
        <taxon>Aphelenchoididae</taxon>
        <taxon>Bursaphelenchus</taxon>
    </lineage>
</organism>
<keyword evidence="3" id="KW-0677">Repeat</keyword>
<proteinExistence type="predicted"/>
<feature type="chain" id="PRO_5036400127" evidence="6">
    <location>
        <begin position="20"/>
        <end position="954"/>
    </location>
</feature>
<evidence type="ECO:0000313" key="7">
    <source>
        <dbReference type="EMBL" id="CAD5209880.1"/>
    </source>
</evidence>
<comment type="caution">
    <text evidence="7">The sequence shown here is derived from an EMBL/GenBank/DDBJ whole genome shotgun (WGS) entry which is preliminary data.</text>
</comment>
<reference evidence="7" key="1">
    <citation type="submission" date="2020-09" db="EMBL/GenBank/DDBJ databases">
        <authorList>
            <person name="Kikuchi T."/>
        </authorList>
    </citation>
    <scope>NUCLEOTIDE SEQUENCE</scope>
    <source>
        <strain evidence="7">Ka4C1</strain>
    </source>
</reference>
<dbReference type="FunFam" id="3.80.10.10:FF:001360">
    <property type="entry name" value="Uncharacterized protein"/>
    <property type="match status" value="1"/>
</dbReference>
<keyword evidence="2 6" id="KW-0732">Signal</keyword>
<feature type="region of interest" description="Disordered" evidence="4">
    <location>
        <begin position="910"/>
        <end position="934"/>
    </location>
</feature>
<sequence>MKPLSFILVVSTLISVTFASGDCPSHCSCAEKSIQCENVDPTALSVLVDEVISILDGSTLDKLTIKRCTGSIKEFNLKFPAAMKVKSLEISSCGIEKIGNGVFDKLSGLEELHLPNNAFRVIPLLGKLNKLKALNLNKNRLTSLADGSLSGLDELTHLRLRHNNISTIRTTSLAEVKSHLVLLDLSHNSLTNVPAQNIRGAMKLTYLDLSYNKINLIQQLEFVNLIKLKELRLNNNKLGSLNPRSFMNVPSITHISLQENQLKEVLMLNTFEQLEFVNISFNALTRCPLFKDFSSLRQVILNGNKIQKIETMTFSSCPKLEVIDLRDNDIAVIARNSFDSLPEVKNVLLSENDLTSIPKGSLDGLNAVQSLSLANNTISEITKDSFTSVPNVTVLSLANNSIHEIPRDTFTSNTKLYWLDLSNNGLETIEDGSLPPKVGNILLNGNNLNCDNKFDWFVKYLVSNNVRTFLPEQPEVTCNSPEEFYGTRLKDLMIKKANHTLTQSMRQLGLDQNTQARNELMNRILPALGNFGGGTGGGGASPVLNSLSQALPALRNIPGLSMLPSPQPGSDPASRNLDSAVEQFAEPLVRLASGGQAVPSDINNFIKSIPNLVVNIPGVGDVDISKLPPSLIEHVLKGGQIPGVPKETLQGVVKQYMQRVYAAAAQAQGKQMDSDILQDVPNALNLDPKKYLKPLTELPSQFVTNVMKGEPLPFLTSNQTDVIKTFYTQGIPIEGKTGEEGTLAFTPNMLNMLKLLPPGYDWSKLPENVTKAVMRGELPNLADLPQELQNHIRDNLDSLIKSLGNTPDLSIDEIMKKLPNFTRPEDVETFAPYDINKIDADLVVKGTGDVETMRFYIAIALGMVSAITIVVLAVFCWYSRKQQEEGQSIHPAAGPLCSSTPRRPKLSCNEEEHLERGNPAFTEPLTSPRNSRLNDSSVYHRHNISSSHHLSCNP</sequence>
<dbReference type="InterPro" id="IPR050541">
    <property type="entry name" value="LRR_TM_domain-containing"/>
</dbReference>
<keyword evidence="5" id="KW-0472">Membrane</keyword>
<dbReference type="PANTHER" id="PTHR24369">
    <property type="entry name" value="ANTIGEN BSP, PUTATIVE-RELATED"/>
    <property type="match status" value="1"/>
</dbReference>
<keyword evidence="1" id="KW-0433">Leucine-rich repeat</keyword>
<evidence type="ECO:0000256" key="1">
    <source>
        <dbReference type="ARBA" id="ARBA00022614"/>
    </source>
</evidence>
<dbReference type="Gene3D" id="3.80.10.10">
    <property type="entry name" value="Ribonuclease Inhibitor"/>
    <property type="match status" value="4"/>
</dbReference>
<evidence type="ECO:0000256" key="2">
    <source>
        <dbReference type="ARBA" id="ARBA00022729"/>
    </source>
</evidence>
<dbReference type="SUPFAM" id="SSF52058">
    <property type="entry name" value="L domain-like"/>
    <property type="match status" value="1"/>
</dbReference>
<dbReference type="InterPro" id="IPR003591">
    <property type="entry name" value="Leu-rich_rpt_typical-subtyp"/>
</dbReference>
<dbReference type="AlphaFoldDB" id="A0A7I8XI67"/>
<evidence type="ECO:0000256" key="5">
    <source>
        <dbReference type="SAM" id="Phobius"/>
    </source>
</evidence>
<keyword evidence="5" id="KW-1133">Transmembrane helix</keyword>
<dbReference type="InterPro" id="IPR032675">
    <property type="entry name" value="LRR_dom_sf"/>
</dbReference>
<dbReference type="Proteomes" id="UP000659654">
    <property type="component" value="Unassembled WGS sequence"/>
</dbReference>
<dbReference type="InterPro" id="IPR001611">
    <property type="entry name" value="Leu-rich_rpt"/>
</dbReference>
<feature type="transmembrane region" description="Helical" evidence="5">
    <location>
        <begin position="855"/>
        <end position="878"/>
    </location>
</feature>
<evidence type="ECO:0000313" key="8">
    <source>
        <dbReference type="Proteomes" id="UP000659654"/>
    </source>
</evidence>
<evidence type="ECO:0000256" key="3">
    <source>
        <dbReference type="ARBA" id="ARBA00022737"/>
    </source>
</evidence>
<dbReference type="SMR" id="A0A7I8XI67"/>
<dbReference type="Proteomes" id="UP000582659">
    <property type="component" value="Unassembled WGS sequence"/>
</dbReference>
<feature type="signal peptide" evidence="6">
    <location>
        <begin position="1"/>
        <end position="19"/>
    </location>
</feature>
<dbReference type="OrthoDB" id="1055097at2759"/>
<protein>
    <submittedName>
        <fullName evidence="7">(pine wood nematode) hypothetical protein</fullName>
    </submittedName>
</protein>
<feature type="compositionally biased region" description="Polar residues" evidence="4">
    <location>
        <begin position="924"/>
        <end position="934"/>
    </location>
</feature>
<evidence type="ECO:0000256" key="4">
    <source>
        <dbReference type="SAM" id="MobiDB-lite"/>
    </source>
</evidence>
<gene>
    <name evidence="7" type="ORF">BXYJ_LOCUS1656</name>
</gene>
<keyword evidence="8" id="KW-1185">Reference proteome</keyword>
<name>A0A7I8XI67_BURXY</name>
<keyword evidence="5" id="KW-0812">Transmembrane</keyword>
<accession>A0A7I8XI67</accession>
<dbReference type="EMBL" id="CAJFDI010000001">
    <property type="protein sequence ID" value="CAD5209880.1"/>
    <property type="molecule type" value="Genomic_DNA"/>
</dbReference>
<dbReference type="EMBL" id="CAJFCV020000001">
    <property type="protein sequence ID" value="CAG9085293.1"/>
    <property type="molecule type" value="Genomic_DNA"/>
</dbReference>
<dbReference type="PANTHER" id="PTHR24369:SF210">
    <property type="entry name" value="CHAOPTIN-RELATED"/>
    <property type="match status" value="1"/>
</dbReference>
<dbReference type="PROSITE" id="PS51450">
    <property type="entry name" value="LRR"/>
    <property type="match status" value="4"/>
</dbReference>
<dbReference type="GO" id="GO:0005886">
    <property type="term" value="C:plasma membrane"/>
    <property type="evidence" value="ECO:0007669"/>
    <property type="project" value="TreeGrafter"/>
</dbReference>
<evidence type="ECO:0000256" key="6">
    <source>
        <dbReference type="SAM" id="SignalP"/>
    </source>
</evidence>
<dbReference type="SMART" id="SM00369">
    <property type="entry name" value="LRR_TYP"/>
    <property type="match status" value="13"/>
</dbReference>
<dbReference type="Pfam" id="PF13855">
    <property type="entry name" value="LRR_8"/>
    <property type="match status" value="4"/>
</dbReference>